<name>A0A0A1FAH3_9BURK</name>
<organism evidence="1 2">
    <name type="scientific">Collimonas arenae</name>
    <dbReference type="NCBI Taxonomy" id="279058"/>
    <lineage>
        <taxon>Bacteria</taxon>
        <taxon>Pseudomonadati</taxon>
        <taxon>Pseudomonadota</taxon>
        <taxon>Betaproteobacteria</taxon>
        <taxon>Burkholderiales</taxon>
        <taxon>Oxalobacteraceae</taxon>
        <taxon>Collimonas</taxon>
    </lineage>
</organism>
<proteinExistence type="predicted"/>
<evidence type="ECO:0008006" key="3">
    <source>
        <dbReference type="Google" id="ProtNLM"/>
    </source>
</evidence>
<reference evidence="2" key="1">
    <citation type="journal article" date="2014" name="Soil Biol. Biochem.">
        <title>Structure and function of bacterial communities in ageing soils: Insights from the Mendocino ecological staircase.</title>
        <authorList>
            <person name="Uroz S."/>
            <person name="Tech J.J."/>
            <person name="Sawaya N.A."/>
            <person name="Frey-Klett P."/>
            <person name="Leveau J.H.J."/>
        </authorList>
    </citation>
    <scope>NUCLEOTIDE SEQUENCE [LARGE SCALE GENOMIC DNA]</scope>
    <source>
        <strain evidence="2">Cal35</strain>
    </source>
</reference>
<accession>A0A0A1FAH3</accession>
<evidence type="ECO:0000313" key="2">
    <source>
        <dbReference type="Proteomes" id="UP000030302"/>
    </source>
</evidence>
<evidence type="ECO:0000313" key="1">
    <source>
        <dbReference type="EMBL" id="AIY39847.1"/>
    </source>
</evidence>
<keyword evidence="2" id="KW-1185">Reference proteome</keyword>
<dbReference type="STRING" id="279058.LT85_0687"/>
<dbReference type="KEGG" id="care:LT85_0687"/>
<dbReference type="Proteomes" id="UP000030302">
    <property type="component" value="Chromosome"/>
</dbReference>
<gene>
    <name evidence="1" type="ORF">LT85_0687</name>
</gene>
<dbReference type="RefSeq" id="WP_038485282.1">
    <property type="nucleotide sequence ID" value="NZ_CP009962.1"/>
</dbReference>
<protein>
    <recommendedName>
        <fullName evidence="3">A-factor biosynthesis hotdog protein</fullName>
    </recommendedName>
</protein>
<dbReference type="OrthoDB" id="1117133at2"/>
<sequence length="286" mass="31949">MNKLDIREICERIAVQAPYFAFTELRGVPNRIVQGTFSSEQPLGFENGPVASAEIGRHLAILGSCAAVAWQAEPPVSQIYYLATKARYSKLYDVAPREPGAVFQATAEVLRQDRRSLITQATISAEKPFAHLHCEYQALTEPVFLRLFKDYRVPSTPSPDHSPYRQSVQLEFDDAVGHSLIARSKALAPARCAGHFLDYPAWPVAIIVHTVAQTTSRLLHHILDKEVSYTVVKCDLSAHQLVPASEPLSFHTSCMSASAYLSHYVFETRVMRQREIVATVRTELQV</sequence>
<dbReference type="HOGENOM" id="CLU_982489_0_0_4"/>
<dbReference type="EMBL" id="CP009962">
    <property type="protein sequence ID" value="AIY39847.1"/>
    <property type="molecule type" value="Genomic_DNA"/>
</dbReference>
<dbReference type="AlphaFoldDB" id="A0A0A1FAH3"/>